<dbReference type="InterPro" id="IPR015358">
    <property type="entry name" value="Tscrpt_reg_MerR_DNA-bd"/>
</dbReference>
<dbReference type="KEGG" id="awu:BEN71_09900"/>
<dbReference type="InterPro" id="IPR000551">
    <property type="entry name" value="MerR-type_HTH_dom"/>
</dbReference>
<dbReference type="GO" id="GO:0003700">
    <property type="term" value="F:DNA-binding transcription factor activity"/>
    <property type="evidence" value="ECO:0007669"/>
    <property type="project" value="InterPro"/>
</dbReference>
<dbReference type="RefSeq" id="WP_068975939.1">
    <property type="nucleotide sequence ID" value="NZ_CP031716.1"/>
</dbReference>
<dbReference type="PRINTS" id="PR00040">
    <property type="entry name" value="HTHMERR"/>
</dbReference>
<accession>A0A385C3Y5</accession>
<evidence type="ECO:0000256" key="3">
    <source>
        <dbReference type="ARBA" id="ARBA00023015"/>
    </source>
</evidence>
<dbReference type="NCBIfam" id="TIGR02044">
    <property type="entry name" value="CueR"/>
    <property type="match status" value="1"/>
</dbReference>
<dbReference type="EMBL" id="CP033133">
    <property type="protein sequence ID" value="AYO54354.1"/>
    <property type="molecule type" value="Genomic_DNA"/>
</dbReference>
<dbReference type="OrthoDB" id="9808480at2"/>
<evidence type="ECO:0000256" key="2">
    <source>
        <dbReference type="ARBA" id="ARBA00022490"/>
    </source>
</evidence>
<protein>
    <submittedName>
        <fullName evidence="6">Cu(I)-responsive transcriptional regulator</fullName>
    </submittedName>
</protein>
<dbReference type="AlphaFoldDB" id="A0A385C3Y5"/>
<dbReference type="Proteomes" id="UP000279962">
    <property type="component" value="Chromosome"/>
</dbReference>
<gene>
    <name evidence="6" type="primary">cueR</name>
    <name evidence="6" type="ORF">CDG68_12210</name>
</gene>
<keyword evidence="2" id="KW-0963">Cytoplasm</keyword>
<dbReference type="STRING" id="1879050.GCA_001696605_03390"/>
<organism evidence="6 7">
    <name type="scientific">Acinetobacter wuhouensis</name>
    <dbReference type="NCBI Taxonomy" id="1879050"/>
    <lineage>
        <taxon>Bacteria</taxon>
        <taxon>Pseudomonadati</taxon>
        <taxon>Pseudomonadota</taxon>
        <taxon>Gammaproteobacteria</taxon>
        <taxon>Moraxellales</taxon>
        <taxon>Moraxellaceae</taxon>
        <taxon>Acinetobacter</taxon>
    </lineage>
</organism>
<evidence type="ECO:0000256" key="4">
    <source>
        <dbReference type="ARBA" id="ARBA00023125"/>
    </source>
</evidence>
<name>A0A385C3Y5_9GAMM</name>
<evidence type="ECO:0000313" key="6">
    <source>
        <dbReference type="EMBL" id="AYO54354.1"/>
    </source>
</evidence>
<dbReference type="CDD" id="cd01108">
    <property type="entry name" value="HTH_CueR"/>
    <property type="match status" value="1"/>
</dbReference>
<evidence type="ECO:0000256" key="5">
    <source>
        <dbReference type="ARBA" id="ARBA00023163"/>
    </source>
</evidence>
<reference evidence="6 7" key="1">
    <citation type="submission" date="2018-10" db="EMBL/GenBank/DDBJ databases">
        <title>The complete genome of Acinetobacter wuhouensis strain WCHAW010062.</title>
        <authorList>
            <person name="Hu Y."/>
            <person name="Long H."/>
            <person name="Feng Y."/>
            <person name="Zong Z."/>
        </authorList>
    </citation>
    <scope>NUCLEOTIDE SEQUENCE [LARGE SCALE GENOMIC DNA]</scope>
    <source>
        <strain evidence="6 7">WCHAW010062</strain>
    </source>
</reference>
<dbReference type="PANTHER" id="PTHR30204">
    <property type="entry name" value="REDOX-CYCLING DRUG-SENSING TRANSCRIPTIONAL ACTIVATOR SOXR"/>
    <property type="match status" value="1"/>
</dbReference>
<proteinExistence type="predicted"/>
<dbReference type="InterPro" id="IPR011789">
    <property type="entry name" value="CueR"/>
</dbReference>
<comment type="subcellular location">
    <subcellularLocation>
        <location evidence="1">Cytoplasm</location>
    </subcellularLocation>
</comment>
<keyword evidence="3" id="KW-0805">Transcription regulation</keyword>
<dbReference type="Pfam" id="PF00376">
    <property type="entry name" value="MerR"/>
    <property type="match status" value="1"/>
</dbReference>
<sequence length="134" mass="15116">MNIGQVSKQSGISNKMIRYYEQIGLLDAAKRATSGYRVYSEQDLKTLNFIRHARDLGFSSEQMKELLSLWKNNERQSAEVKQLTLQHIQVLNDKIAQLQAMVDLLQHSANCCSGNDQADCAILKNIELGSVEKS</sequence>
<dbReference type="GO" id="GO:0005507">
    <property type="term" value="F:copper ion binding"/>
    <property type="evidence" value="ECO:0007669"/>
    <property type="project" value="InterPro"/>
</dbReference>
<dbReference type="GO" id="GO:0005737">
    <property type="term" value="C:cytoplasm"/>
    <property type="evidence" value="ECO:0007669"/>
    <property type="project" value="UniProtKB-SubCell"/>
</dbReference>
<dbReference type="SMART" id="SM00422">
    <property type="entry name" value="HTH_MERR"/>
    <property type="match status" value="1"/>
</dbReference>
<dbReference type="GO" id="GO:0003677">
    <property type="term" value="F:DNA binding"/>
    <property type="evidence" value="ECO:0007669"/>
    <property type="project" value="UniProtKB-KW"/>
</dbReference>
<dbReference type="PROSITE" id="PS00552">
    <property type="entry name" value="HTH_MERR_1"/>
    <property type="match status" value="1"/>
</dbReference>
<dbReference type="Pfam" id="PF09278">
    <property type="entry name" value="MerR-DNA-bind"/>
    <property type="match status" value="1"/>
</dbReference>
<dbReference type="SUPFAM" id="SSF46955">
    <property type="entry name" value="Putative DNA-binding domain"/>
    <property type="match status" value="1"/>
</dbReference>
<keyword evidence="5" id="KW-0804">Transcription</keyword>
<dbReference type="PROSITE" id="PS50937">
    <property type="entry name" value="HTH_MERR_2"/>
    <property type="match status" value="1"/>
</dbReference>
<dbReference type="GO" id="GO:0045893">
    <property type="term" value="P:positive regulation of DNA-templated transcription"/>
    <property type="evidence" value="ECO:0007669"/>
    <property type="project" value="InterPro"/>
</dbReference>
<evidence type="ECO:0000256" key="1">
    <source>
        <dbReference type="ARBA" id="ARBA00004496"/>
    </source>
</evidence>
<keyword evidence="4" id="KW-0238">DNA-binding</keyword>
<dbReference type="PANTHER" id="PTHR30204:SF94">
    <property type="entry name" value="HEAVY METAL-DEPENDENT TRANSCRIPTIONAL REGULATOR HI_0293-RELATED"/>
    <property type="match status" value="1"/>
</dbReference>
<dbReference type="InterPro" id="IPR047057">
    <property type="entry name" value="MerR_fam"/>
</dbReference>
<dbReference type="Gene3D" id="1.10.1660.10">
    <property type="match status" value="1"/>
</dbReference>
<evidence type="ECO:0000313" key="7">
    <source>
        <dbReference type="Proteomes" id="UP000279962"/>
    </source>
</evidence>
<dbReference type="InterPro" id="IPR009061">
    <property type="entry name" value="DNA-bd_dom_put_sf"/>
</dbReference>